<dbReference type="RefSeq" id="WP_196420385.1">
    <property type="nucleotide sequence ID" value="NZ_JADQTO010000041.1"/>
</dbReference>
<comment type="caution">
    <text evidence="1">The sequence shown here is derived from an EMBL/GenBank/DDBJ whole genome shotgun (WGS) entry which is preliminary data.</text>
</comment>
<dbReference type="Proteomes" id="UP000598146">
    <property type="component" value="Unassembled WGS sequence"/>
</dbReference>
<reference evidence="1" key="1">
    <citation type="submission" date="2020-11" db="EMBL/GenBank/DDBJ databases">
        <title>Isolation and identification of active actinomycetes.</title>
        <authorList>
            <person name="Sun X."/>
        </authorList>
    </citation>
    <scope>NUCLEOTIDE SEQUENCE</scope>
    <source>
        <strain evidence="1">NEAU-A11</strain>
    </source>
</reference>
<sequence>MIAPWQRPSFRPTGRDAIVTLIAFADENVLGAEPDLPIRGNVPQSAPVAGLDLRIHQYADSPAWIDGWRTGALRNIATRKLDDLARLDAASCCYSITATVKDPADLTHLQLAWAVASTIAAAGAFATLDAYAANWLPGPSVASLSPHRPFTIQQEVSLTAETEPVPGFGHPVHTRGMIKFGRPDLVAGVPASRIEETGRILNHLARMLAEGHVLVPGQQFRIDGQRILAVAPYVPDATIPELNLNNDALLLVDV</sequence>
<gene>
    <name evidence="1" type="ORF">I4J89_45070</name>
</gene>
<name>A0A931G398_9ACTN</name>
<proteinExistence type="predicted"/>
<evidence type="ECO:0000313" key="2">
    <source>
        <dbReference type="Proteomes" id="UP000598146"/>
    </source>
</evidence>
<dbReference type="AlphaFoldDB" id="A0A931G398"/>
<dbReference type="EMBL" id="JADQTO010000041">
    <property type="protein sequence ID" value="MBG0568617.1"/>
    <property type="molecule type" value="Genomic_DNA"/>
</dbReference>
<accession>A0A931G398</accession>
<keyword evidence="2" id="KW-1185">Reference proteome</keyword>
<organism evidence="1 2">
    <name type="scientific">Actinoplanes aureus</name>
    <dbReference type="NCBI Taxonomy" id="2792083"/>
    <lineage>
        <taxon>Bacteria</taxon>
        <taxon>Bacillati</taxon>
        <taxon>Actinomycetota</taxon>
        <taxon>Actinomycetes</taxon>
        <taxon>Micromonosporales</taxon>
        <taxon>Micromonosporaceae</taxon>
        <taxon>Actinoplanes</taxon>
    </lineage>
</organism>
<protein>
    <submittedName>
        <fullName evidence="1">Uncharacterized protein</fullName>
    </submittedName>
</protein>
<evidence type="ECO:0000313" key="1">
    <source>
        <dbReference type="EMBL" id="MBG0568617.1"/>
    </source>
</evidence>